<dbReference type="EMBL" id="CP069486">
    <property type="protein sequence ID" value="QRO86413.1"/>
    <property type="molecule type" value="Genomic_DNA"/>
</dbReference>
<dbReference type="Gene3D" id="2.60.120.860">
    <property type="match status" value="1"/>
</dbReference>
<evidence type="ECO:0000259" key="2">
    <source>
        <dbReference type="Pfam" id="PF22768"/>
    </source>
</evidence>
<feature type="domain" description="Siphovirus-type tail component RIFT-related" evidence="1">
    <location>
        <begin position="20"/>
        <end position="132"/>
    </location>
</feature>
<dbReference type="Gene3D" id="2.40.30.200">
    <property type="match status" value="1"/>
</dbReference>
<sequence>MHIKEVFIIETIIVNGKKLPWLEVERGFNIPSFNFVTEREKINGRPGSVKKSRQLDEYEIEIPILVRNDYLSDGGIKDHDEISQEIIKFVNYDEPITFRFSSQSWYWNVQIDGPIEIPLNTEGQIIQFTLKIILTDPYKYSTNEYTNTAISDEVAIVNKGTADTPIVIEARAIKDSTNFMIAKGKDGVAEDYFMIGKSEDANKVNKDEEPILFNDEFHTGIGNWAYVAANTSFGNKLDGGDANGGRFGVSELKDSIYPSNYGTTISTNWHGAAIYKSLGKSLGDLRVKFKVLVRHHADTGPGKGFTYILDEKNRTLFSIGYVNTSTSRNFGQIIAYAYNEHGEAQRIYTRETPFKYLKIDNMHVFMTLERKGNEIYIETCKYDYAKDKGRRKPLDKHSRTYTDSGNFYQRKVRISQMYVGKSAKYEKRLYVNILGYSIQELLPKQSDVTPIVIRTGDLIVIDTGQNLVTLNDESVLKMKDFGSNYFNIDSGSSELVIDPQGKFDTKIIWRDRFL</sequence>
<protein>
    <submittedName>
        <fullName evidence="3">Phage tail family protein</fullName>
    </submittedName>
</protein>
<dbReference type="Pfam" id="PF05709">
    <property type="entry name" value="Sipho_tail"/>
    <property type="match status" value="1"/>
</dbReference>
<evidence type="ECO:0000259" key="1">
    <source>
        <dbReference type="Pfam" id="PF05709"/>
    </source>
</evidence>
<dbReference type="Pfam" id="PF22768">
    <property type="entry name" value="SPP1_Dit"/>
    <property type="match status" value="1"/>
</dbReference>
<name>A0ABX7HIQ1_9STAP</name>
<dbReference type="InterPro" id="IPR054738">
    <property type="entry name" value="Siphovirus-type_tail_C"/>
</dbReference>
<feature type="domain" description="Siphovirus-type tail component C-terminal" evidence="2">
    <location>
        <begin position="454"/>
        <end position="513"/>
    </location>
</feature>
<keyword evidence="4" id="KW-1185">Reference proteome</keyword>
<gene>
    <name evidence="3" type="ORF">I6J37_13235</name>
</gene>
<accession>A0ABX7HIQ1</accession>
<evidence type="ECO:0000313" key="3">
    <source>
        <dbReference type="EMBL" id="QRO86413.1"/>
    </source>
</evidence>
<dbReference type="InterPro" id="IPR008841">
    <property type="entry name" value="Siphovirus-type_tail_N"/>
</dbReference>
<reference evidence="3 4" key="1">
    <citation type="submission" date="2021-02" db="EMBL/GenBank/DDBJ databases">
        <title>FDA dAtabase for Regulatory Grade micrObial Sequences (FDA-ARGOS): Supporting development and validation of Infectious Disease Dx tests.</title>
        <authorList>
            <person name="Sproer C."/>
            <person name="Gronow S."/>
            <person name="Severitt S."/>
            <person name="Schroder I."/>
            <person name="Tallon L."/>
            <person name="Sadzewicz L."/>
            <person name="Zhao X."/>
            <person name="Boylan J."/>
            <person name="Ott S."/>
            <person name="Bowen H."/>
            <person name="Vavikolanu K."/>
            <person name="Mehta A."/>
            <person name="Aluvathingal J."/>
            <person name="Nadendla S."/>
            <person name="Lowell S."/>
            <person name="Myers T."/>
            <person name="Yan Y."/>
            <person name="Sichtig H."/>
        </authorList>
    </citation>
    <scope>NUCLEOTIDE SEQUENCE [LARGE SCALE GENOMIC DNA]</scope>
    <source>
        <strain evidence="3 4">FDAARGOS_1207</strain>
    </source>
</reference>
<proteinExistence type="predicted"/>
<organism evidence="3 4">
    <name type="scientific">Mammaliicoccus vitulinus</name>
    <dbReference type="NCBI Taxonomy" id="71237"/>
    <lineage>
        <taxon>Bacteria</taxon>
        <taxon>Bacillati</taxon>
        <taxon>Bacillota</taxon>
        <taxon>Bacilli</taxon>
        <taxon>Bacillales</taxon>
        <taxon>Staphylococcaceae</taxon>
        <taxon>Mammaliicoccus</taxon>
    </lineage>
</organism>
<dbReference type="Proteomes" id="UP000627155">
    <property type="component" value="Chromosome"/>
</dbReference>
<dbReference type="RefSeq" id="WP_103322830.1">
    <property type="nucleotide sequence ID" value="NZ_CP069486.1"/>
</dbReference>
<evidence type="ECO:0000313" key="4">
    <source>
        <dbReference type="Proteomes" id="UP000627155"/>
    </source>
</evidence>